<feature type="transmembrane region" description="Helical" evidence="10">
    <location>
        <begin position="313"/>
        <end position="334"/>
    </location>
</feature>
<keyword evidence="3 10" id="KW-0812">Transmembrane</keyword>
<evidence type="ECO:0000256" key="8">
    <source>
        <dbReference type="ARBA" id="ARBA00060041"/>
    </source>
</evidence>
<dbReference type="EMBL" id="VAUO01000005">
    <property type="protein sequence ID" value="TLP59966.1"/>
    <property type="molecule type" value="Genomic_DNA"/>
</dbReference>
<dbReference type="GO" id="GO:0015648">
    <property type="term" value="F:lipid-linked peptidoglycan transporter activity"/>
    <property type="evidence" value="ECO:0007669"/>
    <property type="project" value="UniProtKB-UniRule"/>
</dbReference>
<comment type="subcellular location">
    <subcellularLocation>
        <location evidence="10">Cell inner membrane</location>
        <topology evidence="10">Multi-pass membrane protein</topology>
    </subcellularLocation>
    <subcellularLocation>
        <location evidence="1">Cell membrane</location>
        <topology evidence="1">Multi-pass membrane protein</topology>
    </subcellularLocation>
</comment>
<dbReference type="GO" id="GO:0005886">
    <property type="term" value="C:plasma membrane"/>
    <property type="evidence" value="ECO:0007669"/>
    <property type="project" value="UniProtKB-SubCell"/>
</dbReference>
<keyword evidence="4 10" id="KW-0133">Cell shape</keyword>
<evidence type="ECO:0000256" key="10">
    <source>
        <dbReference type="HAMAP-Rule" id="MF_02078"/>
    </source>
</evidence>
<feature type="transmembrane region" description="Helical" evidence="10">
    <location>
        <begin position="188"/>
        <end position="208"/>
    </location>
</feature>
<evidence type="ECO:0000313" key="13">
    <source>
        <dbReference type="Proteomes" id="UP000309819"/>
    </source>
</evidence>
<proteinExistence type="inferred from homology"/>
<feature type="transmembrane region" description="Helical" evidence="10">
    <location>
        <begin position="161"/>
        <end position="182"/>
    </location>
</feature>
<feature type="transmembrane region" description="Helical" evidence="10">
    <location>
        <begin position="441"/>
        <end position="466"/>
    </location>
</feature>
<keyword evidence="2 10" id="KW-1003">Cell membrane</keyword>
<comment type="function">
    <text evidence="8 10 11">Involved in peptidoglycan biosynthesis. Transports lipid-linked peptidoglycan precursors from the inner to the outer leaflet of the cytoplasmic membrane.</text>
</comment>
<comment type="pathway">
    <text evidence="10">Cell wall biogenesis; peptidoglycan biosynthesis.</text>
</comment>
<feature type="transmembrane region" description="Helical" evidence="10">
    <location>
        <begin position="27"/>
        <end position="45"/>
    </location>
</feature>
<comment type="similarity">
    <text evidence="9 10 11">Belongs to the MurJ/MviN family.</text>
</comment>
<dbReference type="InterPro" id="IPR051050">
    <property type="entry name" value="Lipid_II_flippase_MurJ/MviN"/>
</dbReference>
<keyword evidence="6 10" id="KW-1133">Transmembrane helix</keyword>
<dbReference type="PANTHER" id="PTHR47019">
    <property type="entry name" value="LIPID II FLIPPASE MURJ"/>
    <property type="match status" value="1"/>
</dbReference>
<keyword evidence="7 10" id="KW-0472">Membrane</keyword>
<feature type="transmembrane region" description="Helical" evidence="10">
    <location>
        <begin position="83"/>
        <end position="114"/>
    </location>
</feature>
<feature type="transmembrane region" description="Helical" evidence="10">
    <location>
        <begin position="354"/>
        <end position="371"/>
    </location>
</feature>
<comment type="caution">
    <text evidence="12">The sequence shown here is derived from an EMBL/GenBank/DDBJ whole genome shotgun (WGS) entry which is preliminary data.</text>
</comment>
<evidence type="ECO:0000256" key="1">
    <source>
        <dbReference type="ARBA" id="ARBA00004651"/>
    </source>
</evidence>
<organism evidence="12 13">
    <name type="scientific">Pseudomonas mosselii</name>
    <dbReference type="NCBI Taxonomy" id="78327"/>
    <lineage>
        <taxon>Bacteria</taxon>
        <taxon>Pseudomonadati</taxon>
        <taxon>Pseudomonadota</taxon>
        <taxon>Gammaproteobacteria</taxon>
        <taxon>Pseudomonadales</taxon>
        <taxon>Pseudomonadaceae</taxon>
        <taxon>Pseudomonas</taxon>
    </lineage>
</organism>
<dbReference type="AlphaFoldDB" id="A0A5R8Z4U8"/>
<dbReference type="HAMAP" id="MF_02078">
    <property type="entry name" value="MurJ_MviN"/>
    <property type="match status" value="1"/>
</dbReference>
<protein>
    <recommendedName>
        <fullName evidence="10">Probable lipid II flippase MurJ</fullName>
    </recommendedName>
</protein>
<evidence type="ECO:0000256" key="6">
    <source>
        <dbReference type="ARBA" id="ARBA00022989"/>
    </source>
</evidence>
<dbReference type="RefSeq" id="WP_138219695.1">
    <property type="nucleotide sequence ID" value="NZ_VAUO01000005.1"/>
</dbReference>
<keyword evidence="10 11" id="KW-0961">Cell wall biogenesis/degradation</keyword>
<evidence type="ECO:0000256" key="2">
    <source>
        <dbReference type="ARBA" id="ARBA00022475"/>
    </source>
</evidence>
<evidence type="ECO:0000256" key="9">
    <source>
        <dbReference type="ARBA" id="ARBA00061532"/>
    </source>
</evidence>
<feature type="transmembrane region" description="Helical" evidence="10">
    <location>
        <begin position="247"/>
        <end position="268"/>
    </location>
</feature>
<sequence>MNLLKSLAAVSSITMISRVLGFVRDTILARIFGAGIATDAFFIAFKLPNLLRRIFAEGAFSQAFVPILAEYKTQQGEQATRTFIAYISGLLTLVLALVTVIGILAAPWVVWATAPGFVDSAEKYELTTSLLRVTFPYILLISLSSLVGAILNTWNRFTVPAFTPTLLNVAMIAFAVLLTPYFDPPIMALGWGVLAGGLAQLLYQLPALKKIGMLVLPRLNLRDTGVWRVLKQMLPAILGVSVSQISLIINTIFASFLVAGSVSWMYYADRLMELPSGVLGVALGTILLPTLAKTYANKDREEYSRILDWGLRLCFLLVLPCTLAMAILAEPLTVALFQYGKFTAFDAAMTQRALIAYSVGLLAIILVKVLAPGFYAQQNIRTPVKIAVFTLVCTQLLNLALIGPLAHAGLALAISLGACLNAALLYWKLRSQQLFQPQPGWVMFLLKLVLAVVLMSGVLLLGMHYLPDWAEGGMLERFLRLGALIVAGVVTYFGCLYLCGFRARHFARKALH</sequence>
<feature type="transmembrane region" description="Helical" evidence="10">
    <location>
        <begin position="134"/>
        <end position="154"/>
    </location>
</feature>
<dbReference type="Pfam" id="PF03023">
    <property type="entry name" value="MurJ"/>
    <property type="match status" value="1"/>
</dbReference>
<feature type="transmembrane region" description="Helical" evidence="10">
    <location>
        <begin position="408"/>
        <end position="429"/>
    </location>
</feature>
<evidence type="ECO:0000256" key="11">
    <source>
        <dbReference type="PIRNR" id="PIRNR002869"/>
    </source>
</evidence>
<evidence type="ECO:0000256" key="5">
    <source>
        <dbReference type="ARBA" id="ARBA00022984"/>
    </source>
</evidence>
<evidence type="ECO:0000313" key="12">
    <source>
        <dbReference type="EMBL" id="TLP59966.1"/>
    </source>
</evidence>
<evidence type="ECO:0000256" key="4">
    <source>
        <dbReference type="ARBA" id="ARBA00022960"/>
    </source>
</evidence>
<dbReference type="UniPathway" id="UPA00219"/>
<dbReference type="GO" id="GO:0009252">
    <property type="term" value="P:peptidoglycan biosynthetic process"/>
    <property type="evidence" value="ECO:0007669"/>
    <property type="project" value="UniProtKB-UniRule"/>
</dbReference>
<dbReference type="Proteomes" id="UP000309819">
    <property type="component" value="Unassembled WGS sequence"/>
</dbReference>
<dbReference type="PANTHER" id="PTHR47019:SF1">
    <property type="entry name" value="LIPID II FLIPPASE MURJ"/>
    <property type="match status" value="1"/>
</dbReference>
<gene>
    <name evidence="10 12" type="primary">murJ</name>
    <name evidence="12" type="ORF">FEM01_12185</name>
</gene>
<dbReference type="GO" id="GO:0034204">
    <property type="term" value="P:lipid translocation"/>
    <property type="evidence" value="ECO:0007669"/>
    <property type="project" value="TreeGrafter"/>
</dbReference>
<evidence type="ECO:0000256" key="7">
    <source>
        <dbReference type="ARBA" id="ARBA00023136"/>
    </source>
</evidence>
<name>A0A5R8Z4U8_9PSED</name>
<keyword evidence="5 10" id="KW-0573">Peptidoglycan synthesis</keyword>
<feature type="transmembrane region" description="Helical" evidence="10">
    <location>
        <begin position="274"/>
        <end position="292"/>
    </location>
</feature>
<accession>A0A5R8Z4U8</accession>
<keyword evidence="13" id="KW-1185">Reference proteome</keyword>
<dbReference type="NCBIfam" id="TIGR01695">
    <property type="entry name" value="murJ_mviN"/>
    <property type="match status" value="1"/>
</dbReference>
<dbReference type="InterPro" id="IPR004268">
    <property type="entry name" value="MurJ"/>
</dbReference>
<evidence type="ECO:0000256" key="3">
    <source>
        <dbReference type="ARBA" id="ARBA00022692"/>
    </source>
</evidence>
<keyword evidence="10" id="KW-0997">Cell inner membrane</keyword>
<dbReference type="OrthoDB" id="9816572at2"/>
<feature type="transmembrane region" description="Helical" evidence="10">
    <location>
        <begin position="478"/>
        <end position="499"/>
    </location>
</feature>
<dbReference type="PRINTS" id="PR01806">
    <property type="entry name" value="VIRFACTRMVIN"/>
</dbReference>
<reference evidence="12 13" key="1">
    <citation type="submission" date="2019-05" db="EMBL/GenBank/DDBJ databases">
        <title>Pseudomonas sp. SC006 isolated from lettuce that can produce HBGAs.</title>
        <authorList>
            <person name="Wang D."/>
            <person name="Liao N."/>
            <person name="Liu D."/>
            <person name="Zhang Z."/>
            <person name="Zou S."/>
        </authorList>
    </citation>
    <scope>NUCLEOTIDE SEQUENCE [LARGE SCALE GENOMIC DNA]</scope>
    <source>
        <strain evidence="12 13">SC006</strain>
    </source>
</reference>
<dbReference type="GO" id="GO:0071555">
    <property type="term" value="P:cell wall organization"/>
    <property type="evidence" value="ECO:0007669"/>
    <property type="project" value="UniProtKB-UniRule"/>
</dbReference>
<feature type="transmembrane region" description="Helical" evidence="10">
    <location>
        <begin position="383"/>
        <end position="402"/>
    </location>
</feature>
<dbReference type="CDD" id="cd13123">
    <property type="entry name" value="MATE_MurJ_like"/>
    <property type="match status" value="1"/>
</dbReference>
<dbReference type="GO" id="GO:0008360">
    <property type="term" value="P:regulation of cell shape"/>
    <property type="evidence" value="ECO:0007669"/>
    <property type="project" value="UniProtKB-UniRule"/>
</dbReference>
<dbReference type="PIRSF" id="PIRSF002869">
    <property type="entry name" value="MviN"/>
    <property type="match status" value="1"/>
</dbReference>
<keyword evidence="10 11" id="KW-0813">Transport</keyword>